<accession>A0AAN8EGD2</accession>
<name>A0AAN8EGD2_9EURO</name>
<dbReference type="AlphaFoldDB" id="A0AAN8EGD2"/>
<reference evidence="1 2" key="1">
    <citation type="submission" date="2022-12" db="EMBL/GenBank/DDBJ databases">
        <title>Genomic features and morphological characterization of a novel Knufia sp. strain isolated from spacecraft assembly facility.</title>
        <authorList>
            <person name="Teixeira M."/>
            <person name="Chander A.M."/>
            <person name="Stajich J.E."/>
            <person name="Venkateswaran K."/>
        </authorList>
    </citation>
    <scope>NUCLEOTIDE SEQUENCE [LARGE SCALE GENOMIC DNA]</scope>
    <source>
        <strain evidence="1 2">FJI-L2-BK-P2</strain>
    </source>
</reference>
<dbReference type="EMBL" id="JAKLMC020000011">
    <property type="protein sequence ID" value="KAK5953485.1"/>
    <property type="molecule type" value="Genomic_DNA"/>
</dbReference>
<gene>
    <name evidence="1" type="ORF">OHC33_005429</name>
</gene>
<organism evidence="1 2">
    <name type="scientific">Knufia fluminis</name>
    <dbReference type="NCBI Taxonomy" id="191047"/>
    <lineage>
        <taxon>Eukaryota</taxon>
        <taxon>Fungi</taxon>
        <taxon>Dikarya</taxon>
        <taxon>Ascomycota</taxon>
        <taxon>Pezizomycotina</taxon>
        <taxon>Eurotiomycetes</taxon>
        <taxon>Chaetothyriomycetidae</taxon>
        <taxon>Chaetothyriales</taxon>
        <taxon>Trichomeriaceae</taxon>
        <taxon>Knufia</taxon>
    </lineage>
</organism>
<keyword evidence="2" id="KW-1185">Reference proteome</keyword>
<dbReference type="Proteomes" id="UP001316803">
    <property type="component" value="Unassembled WGS sequence"/>
</dbReference>
<proteinExistence type="predicted"/>
<protein>
    <submittedName>
        <fullName evidence="1">Uncharacterized protein</fullName>
    </submittedName>
</protein>
<comment type="caution">
    <text evidence="1">The sequence shown here is derived from an EMBL/GenBank/DDBJ whole genome shotgun (WGS) entry which is preliminary data.</text>
</comment>
<evidence type="ECO:0000313" key="2">
    <source>
        <dbReference type="Proteomes" id="UP001316803"/>
    </source>
</evidence>
<sequence>MASDPVESIGSAIGVIGDVVGLISSIVNTLFPPAPPESLNNFRVHVGSVNRDNQDENGNKIIDTEEEKSLSGNAPALAAWGPGGTFLGQVTPDGVTTQKINAPGFRDYSIEGRSGAEYLSVVQTGNDGVCIHLITAQSANVNLKYAWTGDIGKACGAPWYPSAQRITNVLEETPPVCVWIDGNGDSGHIWKGFNFHLPSFPVTEGADDKVQESTQRVVDAWKANRDLLCKSEPRFSMYEDIKIGNQIRTYLGDPTFEDASSQEYADKVLNADNWDWGEKPPAGKLPLSANGKTAQIACLDEECPPKGPSFDKNLAIQKQTCRRLQRRDKRRQKVDNKQDFVAALKKRQEVHADRLVVSKIKQHSAIEVCNSQSSLGPDFLSMSEMMFCDMSEKTLWPVCVDETASYCFNMDTQTVKGSISSLPTTSQPLFTNVTDFNTQLAIPNKFYTSVNTWDALF</sequence>
<evidence type="ECO:0000313" key="1">
    <source>
        <dbReference type="EMBL" id="KAK5953485.1"/>
    </source>
</evidence>